<reference evidence="1 2" key="1">
    <citation type="submission" date="2013-11" db="EMBL/GenBank/DDBJ databases">
        <title>Metagenomic analysis of a methanogenic consortium involved in long chain n-alkane degradation.</title>
        <authorList>
            <person name="Davidova I.A."/>
            <person name="Callaghan A.V."/>
            <person name="Wawrik B."/>
            <person name="Pruitt S."/>
            <person name="Marks C."/>
            <person name="Duncan K.E."/>
            <person name="Suflita J.M."/>
        </authorList>
    </citation>
    <scope>NUCLEOTIDE SEQUENCE [LARGE SCALE GENOMIC DNA]</scope>
    <source>
        <strain evidence="1 2">SPR</strain>
    </source>
</reference>
<dbReference type="InParanoid" id="A0A0D2JAP8"/>
<accession>A0A0D2JAP8</accession>
<evidence type="ECO:0000313" key="1">
    <source>
        <dbReference type="EMBL" id="KIX15204.1"/>
    </source>
</evidence>
<dbReference type="EMBL" id="AZAC01000004">
    <property type="protein sequence ID" value="KIX15204.1"/>
    <property type="molecule type" value="Genomic_DNA"/>
</dbReference>
<evidence type="ECO:0000313" key="2">
    <source>
        <dbReference type="Proteomes" id="UP000032233"/>
    </source>
</evidence>
<protein>
    <submittedName>
        <fullName evidence="1">Uncharacterized protein</fullName>
    </submittedName>
</protein>
<organism evidence="1 2">
    <name type="scientific">Dethiosulfatarculus sandiegensis</name>
    <dbReference type="NCBI Taxonomy" id="1429043"/>
    <lineage>
        <taxon>Bacteria</taxon>
        <taxon>Pseudomonadati</taxon>
        <taxon>Thermodesulfobacteriota</taxon>
        <taxon>Desulfarculia</taxon>
        <taxon>Desulfarculales</taxon>
        <taxon>Desulfarculaceae</taxon>
        <taxon>Dethiosulfatarculus</taxon>
    </lineage>
</organism>
<sequence>MPSKEQLRLPVGGFFIFSTPQNSKEKFFIFK</sequence>
<name>A0A0D2JAP8_9BACT</name>
<gene>
    <name evidence="1" type="ORF">X474_04830</name>
</gene>
<keyword evidence="2" id="KW-1185">Reference proteome</keyword>
<dbReference type="AlphaFoldDB" id="A0A0D2JAP8"/>
<proteinExistence type="predicted"/>
<dbReference type="Proteomes" id="UP000032233">
    <property type="component" value="Unassembled WGS sequence"/>
</dbReference>
<dbReference type="STRING" id="1429043.X474_04830"/>
<comment type="caution">
    <text evidence="1">The sequence shown here is derived from an EMBL/GenBank/DDBJ whole genome shotgun (WGS) entry which is preliminary data.</text>
</comment>